<feature type="compositionally biased region" description="Basic residues" evidence="5">
    <location>
        <begin position="175"/>
        <end position="186"/>
    </location>
</feature>
<dbReference type="Gene3D" id="3.30.160.60">
    <property type="entry name" value="Classic Zinc Finger"/>
    <property type="match status" value="2"/>
</dbReference>
<dbReference type="InterPro" id="IPR036236">
    <property type="entry name" value="Znf_C2H2_sf"/>
</dbReference>
<feature type="region of interest" description="Disordered" evidence="5">
    <location>
        <begin position="227"/>
        <end position="253"/>
    </location>
</feature>
<dbReference type="SUPFAM" id="SSF57667">
    <property type="entry name" value="beta-beta-alpha zinc fingers"/>
    <property type="match status" value="2"/>
</dbReference>
<evidence type="ECO:0000256" key="4">
    <source>
        <dbReference type="PROSITE-ProRule" id="PRU00042"/>
    </source>
</evidence>
<dbReference type="PANTHER" id="PTHR23235:SF120">
    <property type="entry name" value="KRUPPEL-LIKE FACTOR 15"/>
    <property type="match status" value="1"/>
</dbReference>
<organism evidence="7 8">
    <name type="scientific">Basidiobolus ranarum</name>
    <dbReference type="NCBI Taxonomy" id="34480"/>
    <lineage>
        <taxon>Eukaryota</taxon>
        <taxon>Fungi</taxon>
        <taxon>Fungi incertae sedis</taxon>
        <taxon>Zoopagomycota</taxon>
        <taxon>Entomophthoromycotina</taxon>
        <taxon>Basidiobolomycetes</taxon>
        <taxon>Basidiobolales</taxon>
        <taxon>Basidiobolaceae</taxon>
        <taxon>Basidiobolus</taxon>
    </lineage>
</organism>
<dbReference type="SMART" id="SM00355">
    <property type="entry name" value="ZnF_C2H2"/>
    <property type="match status" value="2"/>
</dbReference>
<dbReference type="InterPro" id="IPR013087">
    <property type="entry name" value="Znf_C2H2_type"/>
</dbReference>
<gene>
    <name evidence="7" type="ORF">K7432_003901</name>
</gene>
<evidence type="ECO:0000313" key="8">
    <source>
        <dbReference type="Proteomes" id="UP001479436"/>
    </source>
</evidence>
<dbReference type="EMBL" id="JASJQH010007001">
    <property type="protein sequence ID" value="KAK9720799.1"/>
    <property type="molecule type" value="Genomic_DNA"/>
</dbReference>
<evidence type="ECO:0000256" key="3">
    <source>
        <dbReference type="ARBA" id="ARBA00022833"/>
    </source>
</evidence>
<keyword evidence="8" id="KW-1185">Reference proteome</keyword>
<keyword evidence="2 4" id="KW-0863">Zinc-finger</keyword>
<keyword evidence="1" id="KW-0479">Metal-binding</keyword>
<evidence type="ECO:0000313" key="7">
    <source>
        <dbReference type="EMBL" id="KAK9720799.1"/>
    </source>
</evidence>
<dbReference type="PANTHER" id="PTHR23235">
    <property type="entry name" value="KRUEPPEL-LIKE TRANSCRIPTION FACTOR"/>
    <property type="match status" value="1"/>
</dbReference>
<feature type="domain" description="C2H2-type" evidence="6">
    <location>
        <begin position="256"/>
        <end position="285"/>
    </location>
</feature>
<dbReference type="Pfam" id="PF00096">
    <property type="entry name" value="zf-C2H2"/>
    <property type="match status" value="1"/>
</dbReference>
<comment type="caution">
    <text evidence="7">The sequence shown here is derived from an EMBL/GenBank/DDBJ whole genome shotgun (WGS) entry which is preliminary data.</text>
</comment>
<accession>A0ABR2W5H3</accession>
<proteinExistence type="predicted"/>
<reference evidence="7 8" key="1">
    <citation type="submission" date="2023-04" db="EMBL/GenBank/DDBJ databases">
        <title>Genome of Basidiobolus ranarum AG-B5.</title>
        <authorList>
            <person name="Stajich J.E."/>
            <person name="Carter-House D."/>
            <person name="Gryganskyi A."/>
        </authorList>
    </citation>
    <scope>NUCLEOTIDE SEQUENCE [LARGE SCALE GENOMIC DNA]</scope>
    <source>
        <strain evidence="7 8">AG-B5</strain>
    </source>
</reference>
<dbReference type="PROSITE" id="PS00028">
    <property type="entry name" value="ZINC_FINGER_C2H2_1"/>
    <property type="match status" value="2"/>
</dbReference>
<protein>
    <recommendedName>
        <fullName evidence="6">C2H2-type domain-containing protein</fullName>
    </recommendedName>
</protein>
<evidence type="ECO:0000259" key="6">
    <source>
        <dbReference type="PROSITE" id="PS50157"/>
    </source>
</evidence>
<feature type="compositionally biased region" description="Basic residues" evidence="5">
    <location>
        <begin position="305"/>
        <end position="326"/>
    </location>
</feature>
<feature type="region of interest" description="Disordered" evidence="5">
    <location>
        <begin position="161"/>
        <end position="213"/>
    </location>
</feature>
<keyword evidence="3" id="KW-0862">Zinc</keyword>
<evidence type="ECO:0000256" key="5">
    <source>
        <dbReference type="SAM" id="MobiDB-lite"/>
    </source>
</evidence>
<evidence type="ECO:0000256" key="1">
    <source>
        <dbReference type="ARBA" id="ARBA00022723"/>
    </source>
</evidence>
<dbReference type="PROSITE" id="PS50157">
    <property type="entry name" value="ZINC_FINGER_C2H2_2"/>
    <property type="match status" value="2"/>
</dbReference>
<evidence type="ECO:0000256" key="2">
    <source>
        <dbReference type="ARBA" id="ARBA00022771"/>
    </source>
</evidence>
<sequence length="326" mass="36801">MSWCGKSISDQLFFSQPAKYESKNFDQGPMLSRSLLDHPKFPLMCQPALEVKSRYQSHSEVNFDGPFGHHILPSLFRYSLVNSNPLSVHPDSLENPSSPISDGFNIPPVSPDYFLKYNHGFVTPSNDLQYSENALEAEAVSSSESEPPLSSKITIGMLLNHEDDDGIGSSEKPPQRKKAKRERRHTISTLTDLSPSVPNNLCTSNSAASSPAPTKLSFTTELYLNSPKISKSHPDSPKSNENPVRKSSLPQPEKVHACTVMGCEMRFKRLEHLKRHHRVHTMERPFSCPFPGCGKTFSRQDNLRQHTRTHQRHHTGNKRYTRQQTL</sequence>
<name>A0ABR2W5H3_9FUNG</name>
<feature type="region of interest" description="Disordered" evidence="5">
    <location>
        <begin position="301"/>
        <end position="326"/>
    </location>
</feature>
<dbReference type="Proteomes" id="UP001479436">
    <property type="component" value="Unassembled WGS sequence"/>
</dbReference>
<feature type="domain" description="C2H2-type" evidence="6">
    <location>
        <begin position="286"/>
        <end position="319"/>
    </location>
</feature>
<feature type="compositionally biased region" description="Polar residues" evidence="5">
    <location>
        <begin position="187"/>
        <end position="205"/>
    </location>
</feature>